<protein>
    <submittedName>
        <fullName evidence="2">Uncharacterized protein</fullName>
    </submittedName>
</protein>
<proteinExistence type="predicted"/>
<evidence type="ECO:0000313" key="3">
    <source>
        <dbReference type="Proteomes" id="UP001519460"/>
    </source>
</evidence>
<dbReference type="EMBL" id="JACVVK020000179">
    <property type="protein sequence ID" value="KAK7486398.1"/>
    <property type="molecule type" value="Genomic_DNA"/>
</dbReference>
<evidence type="ECO:0000313" key="2">
    <source>
        <dbReference type="EMBL" id="KAK7486398.1"/>
    </source>
</evidence>
<keyword evidence="3" id="KW-1185">Reference proteome</keyword>
<accession>A0ABD0KGM3</accession>
<organism evidence="2 3">
    <name type="scientific">Batillaria attramentaria</name>
    <dbReference type="NCBI Taxonomy" id="370345"/>
    <lineage>
        <taxon>Eukaryota</taxon>
        <taxon>Metazoa</taxon>
        <taxon>Spiralia</taxon>
        <taxon>Lophotrochozoa</taxon>
        <taxon>Mollusca</taxon>
        <taxon>Gastropoda</taxon>
        <taxon>Caenogastropoda</taxon>
        <taxon>Sorbeoconcha</taxon>
        <taxon>Cerithioidea</taxon>
        <taxon>Batillariidae</taxon>
        <taxon>Batillaria</taxon>
    </lineage>
</organism>
<evidence type="ECO:0000256" key="1">
    <source>
        <dbReference type="SAM" id="MobiDB-lite"/>
    </source>
</evidence>
<feature type="compositionally biased region" description="Gly residues" evidence="1">
    <location>
        <begin position="95"/>
        <end position="113"/>
    </location>
</feature>
<sequence length="113" mass="12467">MANHFNNEQHFKLRPENVCVVGRAFVCKLSKRFPFEGEHSVQNSPRHSLTLQNGSPQANQVTIFTELVLRTKARNDTIAVSAHAQISKQRERGGVGDGLGLRNGGTLDGDGNW</sequence>
<name>A0ABD0KGM3_9CAEN</name>
<dbReference type="Proteomes" id="UP001519460">
    <property type="component" value="Unassembled WGS sequence"/>
</dbReference>
<reference evidence="2 3" key="1">
    <citation type="journal article" date="2023" name="Sci. Data">
        <title>Genome assembly of the Korean intertidal mud-creeper Batillaria attramentaria.</title>
        <authorList>
            <person name="Patra A.K."/>
            <person name="Ho P.T."/>
            <person name="Jun S."/>
            <person name="Lee S.J."/>
            <person name="Kim Y."/>
            <person name="Won Y.J."/>
        </authorList>
    </citation>
    <scope>NUCLEOTIDE SEQUENCE [LARGE SCALE GENOMIC DNA]</scope>
    <source>
        <strain evidence="2">Wonlab-2016</strain>
    </source>
</reference>
<comment type="caution">
    <text evidence="2">The sequence shown here is derived from an EMBL/GenBank/DDBJ whole genome shotgun (WGS) entry which is preliminary data.</text>
</comment>
<dbReference type="AlphaFoldDB" id="A0ABD0KGM3"/>
<gene>
    <name evidence="2" type="ORF">BaRGS_00022322</name>
</gene>
<feature type="region of interest" description="Disordered" evidence="1">
    <location>
        <begin position="89"/>
        <end position="113"/>
    </location>
</feature>